<accession>A0A246B833</accession>
<keyword evidence="2" id="KW-1185">Reference proteome</keyword>
<evidence type="ECO:0000313" key="1">
    <source>
        <dbReference type="EMBL" id="OWK97520.1"/>
    </source>
</evidence>
<dbReference type="AlphaFoldDB" id="A0A246B833"/>
<dbReference type="RefSeq" id="WP_088264661.1">
    <property type="nucleotide sequence ID" value="NZ_JASZ02000026.1"/>
</dbReference>
<proteinExistence type="predicted"/>
<dbReference type="Proteomes" id="UP000197587">
    <property type="component" value="Unassembled WGS sequence"/>
</dbReference>
<protein>
    <submittedName>
        <fullName evidence="1">Uncharacterized protein</fullName>
    </submittedName>
</protein>
<dbReference type="EMBL" id="JASZ02000026">
    <property type="protein sequence ID" value="OWK97520.1"/>
    <property type="molecule type" value="Genomic_DNA"/>
</dbReference>
<sequence>MKKYITYFLICTYLFSFSEVRQILKMPNLIEHYISHKIIDNGTSVFSFVKMHYLDEHGVDGDYHQDMKLPFKTHDVSVNVFSFVFPPKKIEFNFEHKPLDIDEQKIFAYSENFFPSVFQKIWQPPKI</sequence>
<organism evidence="1 2">
    <name type="scientific">Kaistella haifensis DSM 19056</name>
    <dbReference type="NCBI Taxonomy" id="1450526"/>
    <lineage>
        <taxon>Bacteria</taxon>
        <taxon>Pseudomonadati</taxon>
        <taxon>Bacteroidota</taxon>
        <taxon>Flavobacteriia</taxon>
        <taxon>Flavobacteriales</taxon>
        <taxon>Weeksellaceae</taxon>
        <taxon>Chryseobacterium group</taxon>
        <taxon>Kaistella</taxon>
    </lineage>
</organism>
<name>A0A246B833_9FLAO</name>
<reference evidence="1 2" key="1">
    <citation type="submission" date="2014-01" db="EMBL/GenBank/DDBJ databases">
        <authorList>
            <consortium name="Genome Consortium for Active Teaching"/>
            <person name="Sontag T.C."/>
            <person name="Newman J.D."/>
        </authorList>
    </citation>
    <scope>NUCLEOTIDE SEQUENCE [LARGE SCALE GENOMIC DNA]</scope>
    <source>
        <strain evidence="1 2">DSM 19056</strain>
    </source>
</reference>
<reference evidence="1 2" key="2">
    <citation type="submission" date="2017-05" db="EMBL/GenBank/DDBJ databases">
        <title>Genome of Chryseobacterium haifense.</title>
        <authorList>
            <person name="Newman J.D."/>
        </authorList>
    </citation>
    <scope>NUCLEOTIDE SEQUENCE [LARGE SCALE GENOMIC DNA]</scope>
    <source>
        <strain evidence="1 2">DSM 19056</strain>
    </source>
</reference>
<comment type="caution">
    <text evidence="1">The sequence shown here is derived from an EMBL/GenBank/DDBJ whole genome shotgun (WGS) entry which is preliminary data.</text>
</comment>
<gene>
    <name evidence="1" type="ORF">AP75_10805</name>
</gene>
<evidence type="ECO:0000313" key="2">
    <source>
        <dbReference type="Proteomes" id="UP000197587"/>
    </source>
</evidence>